<protein>
    <submittedName>
        <fullName evidence="10">MFS transporter</fullName>
    </submittedName>
</protein>
<feature type="transmembrane region" description="Helical" evidence="8">
    <location>
        <begin position="200"/>
        <end position="218"/>
    </location>
</feature>
<organism evidence="10 11">
    <name type="scientific">Streptacidiphilus pinicola</name>
    <dbReference type="NCBI Taxonomy" id="2219663"/>
    <lineage>
        <taxon>Bacteria</taxon>
        <taxon>Bacillati</taxon>
        <taxon>Actinomycetota</taxon>
        <taxon>Actinomycetes</taxon>
        <taxon>Kitasatosporales</taxon>
        <taxon>Streptomycetaceae</taxon>
        <taxon>Streptacidiphilus</taxon>
    </lineage>
</organism>
<gene>
    <name evidence="10" type="ORF">DN069_12785</name>
</gene>
<dbReference type="Gene3D" id="1.20.1250.20">
    <property type="entry name" value="MFS general substrate transporter like domains"/>
    <property type="match status" value="1"/>
</dbReference>
<feature type="transmembrane region" description="Helical" evidence="8">
    <location>
        <begin position="74"/>
        <end position="93"/>
    </location>
</feature>
<feature type="transmembrane region" description="Helical" evidence="8">
    <location>
        <begin position="330"/>
        <end position="350"/>
    </location>
</feature>
<dbReference type="GO" id="GO:0046677">
    <property type="term" value="P:response to antibiotic"/>
    <property type="evidence" value="ECO:0007669"/>
    <property type="project" value="UniProtKB-KW"/>
</dbReference>
<feature type="region of interest" description="Disordered" evidence="7">
    <location>
        <begin position="1"/>
        <end position="64"/>
    </location>
</feature>
<evidence type="ECO:0000256" key="7">
    <source>
        <dbReference type="SAM" id="MobiDB-lite"/>
    </source>
</evidence>
<feature type="transmembrane region" description="Helical" evidence="8">
    <location>
        <begin position="497"/>
        <end position="520"/>
    </location>
</feature>
<feature type="transmembrane region" description="Helical" evidence="8">
    <location>
        <begin position="230"/>
        <end position="249"/>
    </location>
</feature>
<evidence type="ECO:0000256" key="6">
    <source>
        <dbReference type="ARBA" id="ARBA00023251"/>
    </source>
</evidence>
<dbReference type="SUPFAM" id="SSF103473">
    <property type="entry name" value="MFS general substrate transporter"/>
    <property type="match status" value="1"/>
</dbReference>
<dbReference type="EMBL" id="QKYN01000046">
    <property type="protein sequence ID" value="RAG85237.1"/>
    <property type="molecule type" value="Genomic_DNA"/>
</dbReference>
<sequence length="587" mass="61697">MSMELIEPDRGRDRSSLLSDGLLDTARKEPPSGPRSRPVTSAPDNVDSAPRPEPGPEPDAEATNRLDGASRLRVFAVILVVVLFAEIAALQYTMVASAARQIAPSFPGVGANISWMVIIFGLVGGATTPLMGKLSDLWGKRRTMLLTGFSFALGTLVCALTHTWWVFLVGRALEAVAISAPTVAYGLFRDILPRRYIPASIGVIATGLGMSALAAPLIGGWLMDAHGWRWLFWFLLIFVGVMVPLMWLVVPESTLRTRQRLDIGGALLLGGGVGLVLVYLSNGTNWGWGRLDSLGYLLGGLAMLGAFLLVERVVPEPIMDPRLLFSPRVLVILGAATLGSMVIGIQGYSIPYMLQTPTEQQLHGSILQVALSGGAGQTLPPAMAPLFHTLFNSTLAFGLGASLLAYGYYSAVWSGGVGMLSGAASGELARKTGPRLPLVIAMAMFTLSTVLYAYFPHSKWQYGLFAAVFGIGFGAFYAACPNLMIEAVPARQQGISAGMLGVVNSLATSVGTGALTAFLAGHALQVKVQITGIPESTTGGFHPVPSLYGFGGYQDGLLLAAVCGALGLLVALLMRHGRSPATGGAGS</sequence>
<dbReference type="Gene3D" id="1.20.1720.10">
    <property type="entry name" value="Multidrug resistance protein D"/>
    <property type="match status" value="1"/>
</dbReference>
<keyword evidence="4 8" id="KW-1133">Transmembrane helix</keyword>
<dbReference type="GO" id="GO:0022857">
    <property type="term" value="F:transmembrane transporter activity"/>
    <property type="evidence" value="ECO:0007669"/>
    <property type="project" value="InterPro"/>
</dbReference>
<keyword evidence="5 8" id="KW-0472">Membrane</keyword>
<keyword evidence="2" id="KW-0813">Transport</keyword>
<evidence type="ECO:0000313" key="10">
    <source>
        <dbReference type="EMBL" id="RAG85237.1"/>
    </source>
</evidence>
<feature type="transmembrane region" description="Helical" evidence="8">
    <location>
        <begin position="461"/>
        <end position="485"/>
    </location>
</feature>
<dbReference type="Pfam" id="PF07690">
    <property type="entry name" value="MFS_1"/>
    <property type="match status" value="1"/>
</dbReference>
<feature type="transmembrane region" description="Helical" evidence="8">
    <location>
        <begin position="144"/>
        <end position="165"/>
    </location>
</feature>
<proteinExistence type="predicted"/>
<comment type="subcellular location">
    <subcellularLocation>
        <location evidence="1">Cell membrane</location>
        <topology evidence="1">Multi-pass membrane protein</topology>
    </subcellularLocation>
</comment>
<dbReference type="PROSITE" id="PS50850">
    <property type="entry name" value="MFS"/>
    <property type="match status" value="1"/>
</dbReference>
<evidence type="ECO:0000256" key="8">
    <source>
        <dbReference type="SAM" id="Phobius"/>
    </source>
</evidence>
<feature type="transmembrane region" description="Helical" evidence="8">
    <location>
        <begin position="395"/>
        <end position="424"/>
    </location>
</feature>
<dbReference type="AlphaFoldDB" id="A0A2X0IKU2"/>
<feature type="transmembrane region" description="Helical" evidence="8">
    <location>
        <begin position="171"/>
        <end position="188"/>
    </location>
</feature>
<feature type="transmembrane region" description="Helical" evidence="8">
    <location>
        <begin position="436"/>
        <end position="455"/>
    </location>
</feature>
<evidence type="ECO:0000256" key="3">
    <source>
        <dbReference type="ARBA" id="ARBA00022692"/>
    </source>
</evidence>
<dbReference type="PANTHER" id="PTHR42718:SF9">
    <property type="entry name" value="MAJOR FACILITATOR SUPERFAMILY MULTIDRUG TRANSPORTER MFSC"/>
    <property type="match status" value="1"/>
</dbReference>
<feature type="transmembrane region" description="Helical" evidence="8">
    <location>
        <begin position="261"/>
        <end position="281"/>
    </location>
</feature>
<evidence type="ECO:0000259" key="9">
    <source>
        <dbReference type="PROSITE" id="PS50850"/>
    </source>
</evidence>
<evidence type="ECO:0000256" key="4">
    <source>
        <dbReference type="ARBA" id="ARBA00022989"/>
    </source>
</evidence>
<dbReference type="PANTHER" id="PTHR42718">
    <property type="entry name" value="MAJOR FACILITATOR SUPERFAMILY MULTIDRUG TRANSPORTER MFSC"/>
    <property type="match status" value="1"/>
</dbReference>
<dbReference type="InterPro" id="IPR011701">
    <property type="entry name" value="MFS"/>
</dbReference>
<feature type="transmembrane region" description="Helical" evidence="8">
    <location>
        <begin position="293"/>
        <end position="310"/>
    </location>
</feature>
<dbReference type="Proteomes" id="UP000248889">
    <property type="component" value="Unassembled WGS sequence"/>
</dbReference>
<keyword evidence="11" id="KW-1185">Reference proteome</keyword>
<dbReference type="InterPro" id="IPR020846">
    <property type="entry name" value="MFS_dom"/>
</dbReference>
<evidence type="ECO:0000256" key="5">
    <source>
        <dbReference type="ARBA" id="ARBA00023136"/>
    </source>
</evidence>
<dbReference type="InterPro" id="IPR036259">
    <property type="entry name" value="MFS_trans_sf"/>
</dbReference>
<reference evidence="10 11" key="1">
    <citation type="submission" date="2018-06" db="EMBL/GenBank/DDBJ databases">
        <title>Streptacidiphilus pinicola sp. nov., isolated from pine grove soil.</title>
        <authorList>
            <person name="Roh S.G."/>
            <person name="Park S."/>
            <person name="Kim M.-K."/>
            <person name="Yun B.-R."/>
            <person name="Park J."/>
            <person name="Kim M.J."/>
            <person name="Kim Y.S."/>
            <person name="Kim S.B."/>
        </authorList>
    </citation>
    <scope>NUCLEOTIDE SEQUENCE [LARGE SCALE GENOMIC DNA]</scope>
    <source>
        <strain evidence="10 11">MMS16-CNU450</strain>
    </source>
</reference>
<comment type="caution">
    <text evidence="10">The sequence shown here is derived from an EMBL/GenBank/DDBJ whole genome shotgun (WGS) entry which is preliminary data.</text>
</comment>
<keyword evidence="3 8" id="KW-0812">Transmembrane</keyword>
<feature type="transmembrane region" description="Helical" evidence="8">
    <location>
        <begin position="556"/>
        <end position="574"/>
    </location>
</feature>
<dbReference type="GO" id="GO:0005886">
    <property type="term" value="C:plasma membrane"/>
    <property type="evidence" value="ECO:0007669"/>
    <property type="project" value="UniProtKB-SubCell"/>
</dbReference>
<evidence type="ECO:0000313" key="11">
    <source>
        <dbReference type="Proteomes" id="UP000248889"/>
    </source>
</evidence>
<name>A0A2X0IKU2_9ACTN</name>
<evidence type="ECO:0000256" key="1">
    <source>
        <dbReference type="ARBA" id="ARBA00004651"/>
    </source>
</evidence>
<feature type="domain" description="Major facilitator superfamily (MFS) profile" evidence="9">
    <location>
        <begin position="77"/>
        <end position="579"/>
    </location>
</feature>
<dbReference type="OrthoDB" id="3390851at2"/>
<accession>A0A2X0IKU2</accession>
<feature type="transmembrane region" description="Helical" evidence="8">
    <location>
        <begin position="113"/>
        <end position="132"/>
    </location>
</feature>
<evidence type="ECO:0000256" key="2">
    <source>
        <dbReference type="ARBA" id="ARBA00022448"/>
    </source>
</evidence>
<keyword evidence="6" id="KW-0046">Antibiotic resistance</keyword>